<dbReference type="GO" id="GO:0031011">
    <property type="term" value="C:Ino80 complex"/>
    <property type="evidence" value="ECO:0007669"/>
    <property type="project" value="InterPro"/>
</dbReference>
<reference evidence="6 7" key="1">
    <citation type="submission" date="2023-03" db="EMBL/GenBank/DDBJ databases">
        <title>Genome insight into feeding habits of ladybird beetles.</title>
        <authorList>
            <person name="Li H.-S."/>
            <person name="Huang Y.-H."/>
            <person name="Pang H."/>
        </authorList>
    </citation>
    <scope>NUCLEOTIDE SEQUENCE [LARGE SCALE GENOMIC DNA]</scope>
    <source>
        <strain evidence="6">SYSU_2023b</strain>
        <tissue evidence="6">Whole body</tissue>
    </source>
</reference>
<comment type="caution">
    <text evidence="6">The sequence shown here is derived from an EMBL/GenBank/DDBJ whole genome shotgun (WGS) entry which is preliminary data.</text>
</comment>
<evidence type="ECO:0000313" key="7">
    <source>
        <dbReference type="Proteomes" id="UP001431783"/>
    </source>
</evidence>
<evidence type="ECO:0000313" key="6">
    <source>
        <dbReference type="EMBL" id="KAK9884836.1"/>
    </source>
</evidence>
<evidence type="ECO:0000259" key="5">
    <source>
        <dbReference type="SMART" id="SM00993"/>
    </source>
</evidence>
<proteinExistence type="predicted"/>
<keyword evidence="2" id="KW-0805">Transcription regulation</keyword>
<dbReference type="PANTHER" id="PTHR31200">
    <property type="entry name" value="INO80 COMPLEX SUBUNIT C"/>
    <property type="match status" value="1"/>
</dbReference>
<dbReference type="AlphaFoldDB" id="A0AAW1UYB3"/>
<dbReference type="PANTHER" id="PTHR31200:SF1">
    <property type="entry name" value="INO80 COMPLEX SUBUNIT C"/>
    <property type="match status" value="1"/>
</dbReference>
<keyword evidence="7" id="KW-1185">Reference proteome</keyword>
<dbReference type="InterPro" id="IPR029525">
    <property type="entry name" value="INO80C/Ies6"/>
</dbReference>
<accession>A0AAW1UYB3</accession>
<dbReference type="InterPro" id="IPR013272">
    <property type="entry name" value="Vps72/YL1_C"/>
</dbReference>
<evidence type="ECO:0000256" key="1">
    <source>
        <dbReference type="ARBA" id="ARBA00004123"/>
    </source>
</evidence>
<sequence length="120" mass="13276">MATEDIKIENKPSFKTAASYFDSKNNGNKKKTWKSLKQIISSEKTLPWPEGTVLYSSINAPPSFRPPEKFSDLSGLPALYTDPATRLRYANKEEYATILDLPMDITAGYLALRGASSIVG</sequence>
<organism evidence="6 7">
    <name type="scientific">Henosepilachna vigintioctopunctata</name>
    <dbReference type="NCBI Taxonomy" id="420089"/>
    <lineage>
        <taxon>Eukaryota</taxon>
        <taxon>Metazoa</taxon>
        <taxon>Ecdysozoa</taxon>
        <taxon>Arthropoda</taxon>
        <taxon>Hexapoda</taxon>
        <taxon>Insecta</taxon>
        <taxon>Pterygota</taxon>
        <taxon>Neoptera</taxon>
        <taxon>Endopterygota</taxon>
        <taxon>Coleoptera</taxon>
        <taxon>Polyphaga</taxon>
        <taxon>Cucujiformia</taxon>
        <taxon>Coccinelloidea</taxon>
        <taxon>Coccinellidae</taxon>
        <taxon>Epilachninae</taxon>
        <taxon>Epilachnini</taxon>
        <taxon>Henosepilachna</taxon>
    </lineage>
</organism>
<evidence type="ECO:0000256" key="2">
    <source>
        <dbReference type="ARBA" id="ARBA00023015"/>
    </source>
</evidence>
<comment type="subcellular location">
    <subcellularLocation>
        <location evidence="1">Nucleus</location>
    </subcellularLocation>
</comment>
<dbReference type="GO" id="GO:0006338">
    <property type="term" value="P:chromatin remodeling"/>
    <property type="evidence" value="ECO:0007669"/>
    <property type="project" value="InterPro"/>
</dbReference>
<evidence type="ECO:0000256" key="4">
    <source>
        <dbReference type="ARBA" id="ARBA00023242"/>
    </source>
</evidence>
<gene>
    <name evidence="6" type="ORF">WA026_009060</name>
</gene>
<keyword evidence="4" id="KW-0539">Nucleus</keyword>
<keyword evidence="3" id="KW-0804">Transcription</keyword>
<dbReference type="Pfam" id="PF08265">
    <property type="entry name" value="YL1_C"/>
    <property type="match status" value="1"/>
</dbReference>
<evidence type="ECO:0000256" key="3">
    <source>
        <dbReference type="ARBA" id="ARBA00023163"/>
    </source>
</evidence>
<dbReference type="EMBL" id="JARQZJ010000094">
    <property type="protein sequence ID" value="KAK9884836.1"/>
    <property type="molecule type" value="Genomic_DNA"/>
</dbReference>
<protein>
    <recommendedName>
        <fullName evidence="5">Vps72/YL1 C-terminal domain-containing protein</fullName>
    </recommendedName>
</protein>
<name>A0AAW1UYB3_9CUCU</name>
<dbReference type="Proteomes" id="UP001431783">
    <property type="component" value="Unassembled WGS sequence"/>
</dbReference>
<dbReference type="SMART" id="SM00993">
    <property type="entry name" value="YL1_C"/>
    <property type="match status" value="1"/>
</dbReference>
<feature type="domain" description="Vps72/YL1 C-terminal" evidence="5">
    <location>
        <begin position="69"/>
        <end position="98"/>
    </location>
</feature>